<sequence length="149" mass="17611">MRKWSTEINIQAPIEEVWELLNGTLEDMQKIMPQVIENTPIKETDDIVGSIYRQKYKEGKRIQEYEVETLEYHDTPDNKRLKVGFSLANMFEITALYELKKLDEDNLLFTYTATNRALKWFVKLFLIFASDKIVVQFAERVKRVAESQV</sequence>
<protein>
    <submittedName>
        <fullName evidence="1">SRPBCC family protein</fullName>
    </submittedName>
</protein>
<comment type="caution">
    <text evidence="1">The sequence shown here is derived from an EMBL/GenBank/DDBJ whole genome shotgun (WGS) entry which is preliminary data.</text>
</comment>
<name>A0ABV6GC98_9BACI</name>
<dbReference type="EMBL" id="JBHLVO010000003">
    <property type="protein sequence ID" value="MFC0271041.1"/>
    <property type="molecule type" value="Genomic_DNA"/>
</dbReference>
<dbReference type="RefSeq" id="WP_378931669.1">
    <property type="nucleotide sequence ID" value="NZ_JBHLVO010000003.1"/>
</dbReference>
<gene>
    <name evidence="1" type="ORF">ACFFIX_06205</name>
</gene>
<accession>A0ABV6GC98</accession>
<dbReference type="InterPro" id="IPR023393">
    <property type="entry name" value="START-like_dom_sf"/>
</dbReference>
<dbReference type="Proteomes" id="UP001589854">
    <property type="component" value="Unassembled WGS sequence"/>
</dbReference>
<evidence type="ECO:0000313" key="2">
    <source>
        <dbReference type="Proteomes" id="UP001589854"/>
    </source>
</evidence>
<dbReference type="InterPro" id="IPR019587">
    <property type="entry name" value="Polyketide_cyclase/dehydratase"/>
</dbReference>
<dbReference type="SUPFAM" id="SSF55961">
    <property type="entry name" value="Bet v1-like"/>
    <property type="match status" value="1"/>
</dbReference>
<keyword evidence="2" id="KW-1185">Reference proteome</keyword>
<organism evidence="1 2">
    <name type="scientific">Metabacillus herbersteinensis</name>
    <dbReference type="NCBI Taxonomy" id="283816"/>
    <lineage>
        <taxon>Bacteria</taxon>
        <taxon>Bacillati</taxon>
        <taxon>Bacillota</taxon>
        <taxon>Bacilli</taxon>
        <taxon>Bacillales</taxon>
        <taxon>Bacillaceae</taxon>
        <taxon>Metabacillus</taxon>
    </lineage>
</organism>
<dbReference type="Gene3D" id="3.30.530.20">
    <property type="match status" value="1"/>
</dbReference>
<dbReference type="CDD" id="cd07812">
    <property type="entry name" value="SRPBCC"/>
    <property type="match status" value="1"/>
</dbReference>
<proteinExistence type="predicted"/>
<evidence type="ECO:0000313" key="1">
    <source>
        <dbReference type="EMBL" id="MFC0271041.1"/>
    </source>
</evidence>
<reference evidence="1 2" key="1">
    <citation type="submission" date="2024-09" db="EMBL/GenBank/DDBJ databases">
        <authorList>
            <person name="Sun Q."/>
            <person name="Mori K."/>
        </authorList>
    </citation>
    <scope>NUCLEOTIDE SEQUENCE [LARGE SCALE GENOMIC DNA]</scope>
    <source>
        <strain evidence="1 2">CCM 7228</strain>
    </source>
</reference>
<dbReference type="Pfam" id="PF10604">
    <property type="entry name" value="Polyketide_cyc2"/>
    <property type="match status" value="1"/>
</dbReference>